<reference evidence="5" key="1">
    <citation type="journal article" date="2019" name="Int. J. Syst. Evol. Microbiol.">
        <title>The Global Catalogue of Microorganisms (GCM) 10K type strain sequencing project: providing services to taxonomists for standard genome sequencing and annotation.</title>
        <authorList>
            <consortium name="The Broad Institute Genomics Platform"/>
            <consortium name="The Broad Institute Genome Sequencing Center for Infectious Disease"/>
            <person name="Wu L."/>
            <person name="Ma J."/>
        </authorList>
    </citation>
    <scope>NUCLEOTIDE SEQUENCE [LARGE SCALE GENOMIC DNA]</scope>
    <source>
        <strain evidence="5">CCUG 46385</strain>
    </source>
</reference>
<protein>
    <submittedName>
        <fullName evidence="4">YigZ family protein</fullName>
    </submittedName>
</protein>
<dbReference type="EMBL" id="JBHSHL010000015">
    <property type="protein sequence ID" value="MFC4804463.1"/>
    <property type="molecule type" value="Genomic_DNA"/>
</dbReference>
<feature type="domain" description="UPF0029" evidence="3">
    <location>
        <begin position="139"/>
        <end position="194"/>
    </location>
</feature>
<dbReference type="Gene3D" id="3.30.230.30">
    <property type="entry name" value="Impact, N-terminal domain"/>
    <property type="match status" value="1"/>
</dbReference>
<name>A0ABV9QJT8_9FIRM</name>
<evidence type="ECO:0000313" key="4">
    <source>
        <dbReference type="EMBL" id="MFC4804463.1"/>
    </source>
</evidence>
<sequence length="211" mass="23839">MEEYLTVNREARVEIIVEKSRFIAYCKRVASQEEAEEFISQIRKKHYDATHNVPSYRLHATPLIEKSSDDGEPSGTAGLPILNLFRQRNIKNVCIVVTRYFGGIKLGKGGLVRAYAQAAKEALRESGLISKEIVDVIRVELAYPLWGRVQNELERRGTRVKETLFTDIVSVVLYSKPEETKALIGVLIDLTEGKASIDTGQQQYLDIEVEL</sequence>
<comment type="similarity">
    <text evidence="1">Belongs to the IMPACT family.</text>
</comment>
<proteinExistence type="inferred from homology"/>
<comment type="caution">
    <text evidence="4">The sequence shown here is derived from an EMBL/GenBank/DDBJ whole genome shotgun (WGS) entry which is preliminary data.</text>
</comment>
<organism evidence="4 5">
    <name type="scientific">Filifactor villosus</name>
    <dbReference type="NCBI Taxonomy" id="29374"/>
    <lineage>
        <taxon>Bacteria</taxon>
        <taxon>Bacillati</taxon>
        <taxon>Bacillota</taxon>
        <taxon>Clostridia</taxon>
        <taxon>Peptostreptococcales</taxon>
        <taxon>Filifactoraceae</taxon>
        <taxon>Filifactor</taxon>
    </lineage>
</organism>
<dbReference type="NCBIfam" id="TIGR00257">
    <property type="entry name" value="IMPACT_YIGZ"/>
    <property type="match status" value="1"/>
</dbReference>
<feature type="domain" description="Impact N-terminal" evidence="2">
    <location>
        <begin position="19"/>
        <end position="123"/>
    </location>
</feature>
<evidence type="ECO:0000313" key="5">
    <source>
        <dbReference type="Proteomes" id="UP001595916"/>
    </source>
</evidence>
<dbReference type="InterPro" id="IPR036956">
    <property type="entry name" value="Impact_N_sf"/>
</dbReference>
<evidence type="ECO:0000256" key="1">
    <source>
        <dbReference type="ARBA" id="ARBA00007665"/>
    </source>
</evidence>
<dbReference type="InterPro" id="IPR023582">
    <property type="entry name" value="Impact"/>
</dbReference>
<dbReference type="Pfam" id="PF01205">
    <property type="entry name" value="Impact_N"/>
    <property type="match status" value="1"/>
</dbReference>
<accession>A0ABV9QJT8</accession>
<dbReference type="PANTHER" id="PTHR16301">
    <property type="entry name" value="IMPACT-RELATED"/>
    <property type="match status" value="1"/>
</dbReference>
<gene>
    <name evidence="4" type="ORF">ACFO4R_05140</name>
</gene>
<dbReference type="Pfam" id="PF09186">
    <property type="entry name" value="DUF1949"/>
    <property type="match status" value="1"/>
</dbReference>
<dbReference type="InterPro" id="IPR001498">
    <property type="entry name" value="Impact_N"/>
</dbReference>
<dbReference type="Proteomes" id="UP001595916">
    <property type="component" value="Unassembled WGS sequence"/>
</dbReference>
<dbReference type="InterPro" id="IPR035647">
    <property type="entry name" value="EFG_III/V"/>
</dbReference>
<dbReference type="InterPro" id="IPR020568">
    <property type="entry name" value="Ribosomal_Su5_D2-typ_SF"/>
</dbReference>
<dbReference type="PANTHER" id="PTHR16301:SF20">
    <property type="entry name" value="IMPACT FAMILY MEMBER YIGZ"/>
    <property type="match status" value="1"/>
</dbReference>
<keyword evidence="5" id="KW-1185">Reference proteome</keyword>
<evidence type="ECO:0000259" key="2">
    <source>
        <dbReference type="Pfam" id="PF01205"/>
    </source>
</evidence>
<dbReference type="SUPFAM" id="SSF54980">
    <property type="entry name" value="EF-G C-terminal domain-like"/>
    <property type="match status" value="1"/>
</dbReference>
<evidence type="ECO:0000259" key="3">
    <source>
        <dbReference type="Pfam" id="PF09186"/>
    </source>
</evidence>
<dbReference type="InterPro" id="IPR015796">
    <property type="entry name" value="Impact_YigZ-like"/>
</dbReference>
<dbReference type="RefSeq" id="WP_379787973.1">
    <property type="nucleotide sequence ID" value="NZ_JBHSHL010000015.1"/>
</dbReference>
<dbReference type="SUPFAM" id="SSF54211">
    <property type="entry name" value="Ribosomal protein S5 domain 2-like"/>
    <property type="match status" value="1"/>
</dbReference>
<dbReference type="InterPro" id="IPR015269">
    <property type="entry name" value="UPF0029_Impact_C"/>
</dbReference>